<dbReference type="EMBL" id="JAKTTI010000017">
    <property type="protein sequence ID" value="MCH1625993.1"/>
    <property type="molecule type" value="Genomic_DNA"/>
</dbReference>
<dbReference type="AlphaFoldDB" id="A0AAW5E0Z2"/>
<dbReference type="RefSeq" id="WP_240255917.1">
    <property type="nucleotide sequence ID" value="NZ_JAKTTI010000017.1"/>
</dbReference>
<name>A0AAW5E0Z2_9BACI</name>
<proteinExistence type="predicted"/>
<sequence length="427" mass="50219">MSLKDIVQDRINQMEDLEQRKQLKSIVSGLFTSLATYQEEMNARLEDRIFSEIVDSEEMHTIYVTICPRKDIDPIHDFLYPMLEEDLAVPVLHPKSINMALSEKRDIFLYTLFLACDYPMIQKLIANKPLFQGKMITNKGEYSIEVVLQQSQKYLLEIEKLYISFLKSALSWKTVNHPYANKFFDIHLRSMNGELQEGEVVQEISIHLQEWDAFKRTDIIPLWNIQRLNITTAGFPFPALDRVNYEHNLSIQKHGTGNGYLIDSEETNIRFMKRLPESLVVVSPVEESKQWNIIKITQPKEINETDYPYTLVSNKRKDRFLNRYANLQSRTIRTKGELFRMIDSFEAATSLKLIDLTVIEERERESNTYDMNPFVSENIRIDQNKKVLRITFDSELEDDYLIYDLISFLVSEIQSFFPEYRCEGVLK</sequence>
<reference evidence="1" key="1">
    <citation type="submission" date="2022-02" db="EMBL/GenBank/DDBJ databases">
        <title>Fredinandcohnia quinoae sp. nov. isolated from Chenopodium quinoa seeds.</title>
        <authorList>
            <person name="Saati-Santamaria Z."/>
            <person name="Flores-Felix J.D."/>
            <person name="Igual J.M."/>
            <person name="Velazquez E."/>
            <person name="Garcia-Fraile P."/>
            <person name="Martinez-Molina E."/>
        </authorList>
    </citation>
    <scope>NUCLEOTIDE SEQUENCE</scope>
    <source>
        <strain evidence="1">SECRCQ15</strain>
    </source>
</reference>
<accession>A0AAW5E0Z2</accession>
<evidence type="ECO:0000313" key="1">
    <source>
        <dbReference type="EMBL" id="MCH1625993.1"/>
    </source>
</evidence>
<organism evidence="1 2">
    <name type="scientific">Fredinandcohnia quinoae</name>
    <dbReference type="NCBI Taxonomy" id="2918902"/>
    <lineage>
        <taxon>Bacteria</taxon>
        <taxon>Bacillati</taxon>
        <taxon>Bacillota</taxon>
        <taxon>Bacilli</taxon>
        <taxon>Bacillales</taxon>
        <taxon>Bacillaceae</taxon>
        <taxon>Fredinandcohnia</taxon>
    </lineage>
</organism>
<protein>
    <submittedName>
        <fullName evidence="1">Normocyte-binding protein</fullName>
    </submittedName>
</protein>
<comment type="caution">
    <text evidence="1">The sequence shown here is derived from an EMBL/GenBank/DDBJ whole genome shotgun (WGS) entry which is preliminary data.</text>
</comment>
<keyword evidence="2" id="KW-1185">Reference proteome</keyword>
<gene>
    <name evidence="1" type="ORF">MJG50_11690</name>
</gene>
<dbReference type="Proteomes" id="UP001431131">
    <property type="component" value="Unassembled WGS sequence"/>
</dbReference>
<evidence type="ECO:0000313" key="2">
    <source>
        <dbReference type="Proteomes" id="UP001431131"/>
    </source>
</evidence>